<gene>
    <name evidence="2" type="ORF">HYY65_06390</name>
</gene>
<dbReference type="PANTHER" id="PTHR38760">
    <property type="entry name" value="ADENYLATE CYCLASE"/>
    <property type="match status" value="1"/>
</dbReference>
<dbReference type="EMBL" id="JACPSX010000111">
    <property type="protein sequence ID" value="MBI3014676.1"/>
    <property type="molecule type" value="Genomic_DNA"/>
</dbReference>
<dbReference type="InterPro" id="IPR000274">
    <property type="entry name" value="Adenylate_cyclase_1"/>
</dbReference>
<dbReference type="InterPro" id="IPR024685">
    <property type="entry name" value="Adenylate_cyclase_1_N"/>
</dbReference>
<organism evidence="2 3">
    <name type="scientific">Tectimicrobiota bacterium</name>
    <dbReference type="NCBI Taxonomy" id="2528274"/>
    <lineage>
        <taxon>Bacteria</taxon>
        <taxon>Pseudomonadati</taxon>
        <taxon>Nitrospinota/Tectimicrobiota group</taxon>
        <taxon>Candidatus Tectimicrobiota</taxon>
    </lineage>
</organism>
<dbReference type="Proteomes" id="UP000741360">
    <property type="component" value="Unassembled WGS sequence"/>
</dbReference>
<dbReference type="AlphaFoldDB" id="A0A932GP04"/>
<dbReference type="Pfam" id="PF01295">
    <property type="entry name" value="Adenylate_cycl"/>
    <property type="match status" value="1"/>
</dbReference>
<accession>A0A932GP04</accession>
<evidence type="ECO:0000313" key="2">
    <source>
        <dbReference type="EMBL" id="MBI3014676.1"/>
    </source>
</evidence>
<evidence type="ECO:0000313" key="3">
    <source>
        <dbReference type="Proteomes" id="UP000741360"/>
    </source>
</evidence>
<evidence type="ECO:0000259" key="1">
    <source>
        <dbReference type="Pfam" id="PF12633"/>
    </source>
</evidence>
<proteinExistence type="predicted"/>
<dbReference type="GO" id="GO:0004016">
    <property type="term" value="F:adenylate cyclase activity"/>
    <property type="evidence" value="ECO:0007669"/>
    <property type="project" value="InterPro"/>
</dbReference>
<dbReference type="Pfam" id="PF12633">
    <property type="entry name" value="Adenyl_cycl_N"/>
    <property type="match status" value="1"/>
</dbReference>
<reference evidence="2" key="1">
    <citation type="submission" date="2020-07" db="EMBL/GenBank/DDBJ databases">
        <title>Huge and variable diversity of episymbiotic CPR bacteria and DPANN archaea in groundwater ecosystems.</title>
        <authorList>
            <person name="He C.Y."/>
            <person name="Keren R."/>
            <person name="Whittaker M."/>
            <person name="Farag I.F."/>
            <person name="Doudna J."/>
            <person name="Cate J.H.D."/>
            <person name="Banfield J.F."/>
        </authorList>
    </citation>
    <scope>NUCLEOTIDE SEQUENCE</scope>
    <source>
        <strain evidence="2">NC_groundwater_717_Ag_S-0.2um_59_8</strain>
    </source>
</reference>
<sequence>MEQEILKNRRAFSFYNRRRLDQLFSALQEQDACILGALPFLLQVNIKKLPGYIEAKEVPCGTYDFSWTKEAQTAVRKLFPDFPLERLSSAHLFPRRSAIVMLALIGSAGSIAQTEKSDLDFWVCIEERSLGAAALALLKERLKALEQWIWQTSQTEMHFFITDIEKVQKNDFGEAGLESSGTALGKLLKEEFYRTSIVLAGKTPLWWITPTRADDETYEEFKQAVRASNELDPQDYVDLGNLSEITWDEFFGASLWQMNKAMASPFKSVLKMALLDACMDPENESGLLCDDLKQSVFSLSTSDRHLDPYILLFDHILEYNQKKQRPEVVDLLRTCFYIKVGVRLSPLDFSKKLSSRKREILAEYVKSWGWSLERVETLNDYANWPFEKTLALGKEVHQFLLSTYQTLSDRLKEKPDLTAKISATDLTLLGRKLASLYSKKPGKVEVIKQAVEEGLELEALTLYTSYESDSKRGEWRVYRGMVPREELLDERGKGKLLRRSRNLLEILIWLVHNRLYTPATTLHMIPNGSPITLNDLKEILREMSDFFPPIDLSQLAKKDLLSESRIDKVMVVANLLAQRWATHLSDLGILYRTSWGEQFCESYASQAGIQKAQEYVVEAARKQPASTCYRLWVPRGEGYKTLAPSLAERLKKRLPKAYAAN</sequence>
<feature type="domain" description="Adenylate cyclase class-I N-terminal" evidence="1">
    <location>
        <begin position="9"/>
        <end position="207"/>
    </location>
</feature>
<protein>
    <submittedName>
        <fullName evidence="2">Class I adenylate cyclase</fullName>
    </submittedName>
</protein>
<name>A0A932GP04_UNCTE</name>
<dbReference type="PANTHER" id="PTHR38760:SF1">
    <property type="entry name" value="ADENYLATE CYCLASE"/>
    <property type="match status" value="1"/>
</dbReference>
<comment type="caution">
    <text evidence="2">The sequence shown here is derived from an EMBL/GenBank/DDBJ whole genome shotgun (WGS) entry which is preliminary data.</text>
</comment>
<dbReference type="GO" id="GO:0006171">
    <property type="term" value="P:cAMP biosynthetic process"/>
    <property type="evidence" value="ECO:0007669"/>
    <property type="project" value="InterPro"/>
</dbReference>